<reference evidence="2 3" key="1">
    <citation type="submission" date="2021-07" db="EMBL/GenBank/DDBJ databases">
        <title>Paenibacillus radiodurans sp. nov., isolated from the southeastern edge of Tengger Desert.</title>
        <authorList>
            <person name="Zhang G."/>
        </authorList>
    </citation>
    <scope>NUCLEOTIDE SEQUENCE [LARGE SCALE GENOMIC DNA]</scope>
    <source>
        <strain evidence="2 3">CCM 7311</strain>
    </source>
</reference>
<accession>A0ABS7C6B8</accession>
<dbReference type="PANTHER" id="PTHR33221:SF5">
    <property type="entry name" value="HTH-TYPE TRANSCRIPTIONAL REGULATOR ISCR"/>
    <property type="match status" value="1"/>
</dbReference>
<dbReference type="Proteomes" id="UP001519887">
    <property type="component" value="Unassembled WGS sequence"/>
</dbReference>
<keyword evidence="3" id="KW-1185">Reference proteome</keyword>
<dbReference type="NCBIfam" id="TIGR00738">
    <property type="entry name" value="rrf2_super"/>
    <property type="match status" value="1"/>
</dbReference>
<dbReference type="InterPro" id="IPR000944">
    <property type="entry name" value="Tscrpt_reg_Rrf2"/>
</dbReference>
<dbReference type="PANTHER" id="PTHR33221">
    <property type="entry name" value="WINGED HELIX-TURN-HELIX TRANSCRIPTIONAL REGULATOR, RRF2 FAMILY"/>
    <property type="match status" value="1"/>
</dbReference>
<dbReference type="Pfam" id="PF02082">
    <property type="entry name" value="Rrf2"/>
    <property type="match status" value="1"/>
</dbReference>
<gene>
    <name evidence="2" type="ORF">K0U00_20635</name>
</gene>
<evidence type="ECO:0000313" key="2">
    <source>
        <dbReference type="EMBL" id="MBW7456446.1"/>
    </source>
</evidence>
<dbReference type="SUPFAM" id="SSF46785">
    <property type="entry name" value="Winged helix' DNA-binding domain"/>
    <property type="match status" value="1"/>
</dbReference>
<name>A0ABS7C6B8_9BACL</name>
<organism evidence="2 3">
    <name type="scientific">Paenibacillus sepulcri</name>
    <dbReference type="NCBI Taxonomy" id="359917"/>
    <lineage>
        <taxon>Bacteria</taxon>
        <taxon>Bacillati</taxon>
        <taxon>Bacillota</taxon>
        <taxon>Bacilli</taxon>
        <taxon>Bacillales</taxon>
        <taxon>Paenibacillaceae</taxon>
        <taxon>Paenibacillus</taxon>
    </lineage>
</organism>
<comment type="caution">
    <text evidence="2">The sequence shown here is derived from an EMBL/GenBank/DDBJ whole genome shotgun (WGS) entry which is preliminary data.</text>
</comment>
<dbReference type="Gene3D" id="1.10.10.10">
    <property type="entry name" value="Winged helix-like DNA-binding domain superfamily/Winged helix DNA-binding domain"/>
    <property type="match status" value="1"/>
</dbReference>
<evidence type="ECO:0000313" key="3">
    <source>
        <dbReference type="Proteomes" id="UP001519887"/>
    </source>
</evidence>
<proteinExistence type="predicted"/>
<dbReference type="PROSITE" id="PS51197">
    <property type="entry name" value="HTH_RRF2_2"/>
    <property type="match status" value="1"/>
</dbReference>
<protein>
    <submittedName>
        <fullName evidence="2">Rrf2 family transcriptional regulator</fullName>
    </submittedName>
</protein>
<dbReference type="InterPro" id="IPR036390">
    <property type="entry name" value="WH_DNA-bd_sf"/>
</dbReference>
<sequence>MKISSRGEYALRALIVLGQSYPHLYAISELSQKTLVTENYLEKILLQIKGLGYVESKRGHQGGYQLALHPRDIVVGDVIRKLEGPLAPMGCASVTAYEPCELEGSCMLKPLWVLIREVIAFVLEQTTLEDLITGNLKKPGSFHSISGDVALT</sequence>
<evidence type="ECO:0000256" key="1">
    <source>
        <dbReference type="ARBA" id="ARBA00023125"/>
    </source>
</evidence>
<dbReference type="RefSeq" id="WP_210044776.1">
    <property type="nucleotide sequence ID" value="NZ_JBHLVU010000077.1"/>
</dbReference>
<dbReference type="InterPro" id="IPR036388">
    <property type="entry name" value="WH-like_DNA-bd_sf"/>
</dbReference>
<dbReference type="EMBL" id="JAHZIK010000580">
    <property type="protein sequence ID" value="MBW7456446.1"/>
    <property type="molecule type" value="Genomic_DNA"/>
</dbReference>
<keyword evidence="1" id="KW-0238">DNA-binding</keyword>